<evidence type="ECO:0000313" key="2">
    <source>
        <dbReference type="EMBL" id="ETK96982.1"/>
    </source>
</evidence>
<reference evidence="2" key="1">
    <citation type="submission" date="2013-11" db="EMBL/GenBank/DDBJ databases">
        <title>The Genome Sequence of Phytophthora parasitica CJ02B3.</title>
        <authorList>
            <consortium name="The Broad Institute Genomics Platform"/>
            <person name="Russ C."/>
            <person name="Tyler B."/>
            <person name="Panabieres F."/>
            <person name="Shan W."/>
            <person name="Tripathy S."/>
            <person name="Grunwald N."/>
            <person name="Machado M."/>
            <person name="Johnson C.S."/>
            <person name="Arredondo F."/>
            <person name="Hong C."/>
            <person name="Coffey M."/>
            <person name="Young S.K."/>
            <person name="Zeng Q."/>
            <person name="Gargeya S."/>
            <person name="Fitzgerald M."/>
            <person name="Abouelleil A."/>
            <person name="Alvarado L."/>
            <person name="Chapman S.B."/>
            <person name="Gainer-Dewar J."/>
            <person name="Goldberg J."/>
            <person name="Griggs A."/>
            <person name="Gujja S."/>
            <person name="Hansen M."/>
            <person name="Howarth C."/>
            <person name="Imamovic A."/>
            <person name="Ireland A."/>
            <person name="Larimer J."/>
            <person name="McCowan C."/>
            <person name="Murphy C."/>
            <person name="Pearson M."/>
            <person name="Poon T.W."/>
            <person name="Priest M."/>
            <person name="Roberts A."/>
            <person name="Saif S."/>
            <person name="Shea T."/>
            <person name="Sykes S."/>
            <person name="Wortman J."/>
            <person name="Nusbaum C."/>
            <person name="Birren B."/>
        </authorList>
    </citation>
    <scope>NUCLEOTIDE SEQUENCE [LARGE SCALE GENOMIC DNA]</scope>
    <source>
        <strain evidence="2">CJ02B3</strain>
    </source>
</reference>
<dbReference type="EMBL" id="KI683940">
    <property type="protein sequence ID" value="ETK96982.1"/>
    <property type="molecule type" value="Genomic_DNA"/>
</dbReference>
<proteinExistence type="predicted"/>
<dbReference type="Proteomes" id="UP000053236">
    <property type="component" value="Unassembled WGS sequence"/>
</dbReference>
<dbReference type="AlphaFoldDB" id="W2HNZ9"/>
<name>W2HNZ9_PHYNI</name>
<keyword evidence="1" id="KW-0472">Membrane</keyword>
<reference evidence="3 4" key="2">
    <citation type="submission" date="2013-11" db="EMBL/GenBank/DDBJ databases">
        <title>The Genome Sequence of Phytophthora parasitica CJ05E6.</title>
        <authorList>
            <consortium name="The Broad Institute Genomics Platform"/>
            <person name="Russ C."/>
            <person name="Tyler B."/>
            <person name="Panabieres F."/>
            <person name="Shan W."/>
            <person name="Tripathy S."/>
            <person name="Grunwald N."/>
            <person name="Machado M."/>
            <person name="Johnson C.S."/>
            <person name="Arredondo F."/>
            <person name="Hong C."/>
            <person name="Coffey M."/>
            <person name="Young S.K."/>
            <person name="Zeng Q."/>
            <person name="Gargeya S."/>
            <person name="Fitzgerald M."/>
            <person name="Abouelleil A."/>
            <person name="Alvarado L."/>
            <person name="Chapman S.B."/>
            <person name="Gainer-Dewar J."/>
            <person name="Goldberg J."/>
            <person name="Griggs A."/>
            <person name="Gujja S."/>
            <person name="Hansen M."/>
            <person name="Howarth C."/>
            <person name="Imamovic A."/>
            <person name="Ireland A."/>
            <person name="Larimer J."/>
            <person name="McCowan C."/>
            <person name="Murphy C."/>
            <person name="Pearson M."/>
            <person name="Poon T.W."/>
            <person name="Priest M."/>
            <person name="Roberts A."/>
            <person name="Saif S."/>
            <person name="Shea T."/>
            <person name="Sykes S."/>
            <person name="Wortman J."/>
            <person name="Nusbaum C."/>
            <person name="Birren B."/>
        </authorList>
    </citation>
    <scope>NUCLEOTIDE SEQUENCE [LARGE SCALE GENOMIC DNA]</scope>
    <source>
        <strain evidence="3 4">CJ05E6</strain>
    </source>
</reference>
<feature type="transmembrane region" description="Helical" evidence="1">
    <location>
        <begin position="27"/>
        <end position="45"/>
    </location>
</feature>
<organism evidence="2">
    <name type="scientific">Phytophthora nicotianae</name>
    <name type="common">Potato buckeye rot agent</name>
    <name type="synonym">Phytophthora parasitica</name>
    <dbReference type="NCBI Taxonomy" id="4792"/>
    <lineage>
        <taxon>Eukaryota</taxon>
        <taxon>Sar</taxon>
        <taxon>Stramenopiles</taxon>
        <taxon>Oomycota</taxon>
        <taxon>Peronosporomycetes</taxon>
        <taxon>Peronosporales</taxon>
        <taxon>Peronosporaceae</taxon>
        <taxon>Phytophthora</taxon>
    </lineage>
</organism>
<keyword evidence="1" id="KW-0812">Transmembrane</keyword>
<accession>W2HNZ9</accession>
<gene>
    <name evidence="2" type="ORF">L915_00410</name>
    <name evidence="3" type="ORF">L916_00413</name>
</gene>
<sequence length="75" mass="8962">MQPREDRVKQNETYVRNVTLALQQTEIILLRSYITVVVLTFYVCFLRDLSCSSLQVTQSEIFRNDVHYDDIHHCR</sequence>
<evidence type="ECO:0000313" key="3">
    <source>
        <dbReference type="EMBL" id="ETL50329.1"/>
    </source>
</evidence>
<dbReference type="Proteomes" id="UP000053864">
    <property type="component" value="Unassembled WGS sequence"/>
</dbReference>
<evidence type="ECO:0000313" key="4">
    <source>
        <dbReference type="Proteomes" id="UP000053864"/>
    </source>
</evidence>
<dbReference type="EMBL" id="KI670412">
    <property type="protein sequence ID" value="ETL50329.1"/>
    <property type="molecule type" value="Genomic_DNA"/>
</dbReference>
<protein>
    <submittedName>
        <fullName evidence="2">Uncharacterized protein</fullName>
    </submittedName>
</protein>
<keyword evidence="1" id="KW-1133">Transmembrane helix</keyword>
<evidence type="ECO:0000256" key="1">
    <source>
        <dbReference type="SAM" id="Phobius"/>
    </source>
</evidence>